<dbReference type="PANTHER" id="PTHR45128:SF1">
    <property type="entry name" value="S-ADENOSYLMETHIONINE-DEPENDENT METHYLTRANSFERASE RV2258C"/>
    <property type="match status" value="1"/>
</dbReference>
<dbReference type="GO" id="GO:0008168">
    <property type="term" value="F:methyltransferase activity"/>
    <property type="evidence" value="ECO:0007669"/>
    <property type="project" value="UniProtKB-KW"/>
</dbReference>
<dbReference type="Proteomes" id="UP000271227">
    <property type="component" value="Unassembled WGS sequence"/>
</dbReference>
<dbReference type="CDD" id="cd02440">
    <property type="entry name" value="AdoMet_MTases"/>
    <property type="match status" value="1"/>
</dbReference>
<dbReference type="InterPro" id="IPR041698">
    <property type="entry name" value="Methyltransf_25"/>
</dbReference>
<organism evidence="2 3">
    <name type="scientific">Eilatimonas milleporae</name>
    <dbReference type="NCBI Taxonomy" id="911205"/>
    <lineage>
        <taxon>Bacteria</taxon>
        <taxon>Pseudomonadati</taxon>
        <taxon>Pseudomonadota</taxon>
        <taxon>Alphaproteobacteria</taxon>
        <taxon>Kordiimonadales</taxon>
        <taxon>Kordiimonadaceae</taxon>
        <taxon>Eilatimonas</taxon>
    </lineage>
</organism>
<comment type="caution">
    <text evidence="2">The sequence shown here is derived from an EMBL/GenBank/DDBJ whole genome shotgun (WGS) entry which is preliminary data.</text>
</comment>
<dbReference type="PANTHER" id="PTHR45128">
    <property type="entry name" value="METHYLTRANSFERASE TYPE 11"/>
    <property type="match status" value="1"/>
</dbReference>
<dbReference type="InParanoid" id="A0A3M0CRP0"/>
<proteinExistence type="predicted"/>
<dbReference type="Pfam" id="PF13649">
    <property type="entry name" value="Methyltransf_25"/>
    <property type="match status" value="1"/>
</dbReference>
<dbReference type="GO" id="GO:0032259">
    <property type="term" value="P:methylation"/>
    <property type="evidence" value="ECO:0007669"/>
    <property type="project" value="UniProtKB-KW"/>
</dbReference>
<keyword evidence="2" id="KW-0489">Methyltransferase</keyword>
<dbReference type="InterPro" id="IPR029063">
    <property type="entry name" value="SAM-dependent_MTases_sf"/>
</dbReference>
<sequence length="405" mass="45357">MTKPESIDVPPPWHLVGQHAVFPKARHDEIARFNFLANMNKHLAQTLGPGNKLAYETRVLPALRKELGRDPENRHEIRRAMNKDPYHRFWSALKRNTMEQRQQAGRSMVLRQIDDLVAAAKDLNAGSDRLNLDPTTDLPNYVKNVDHHCMPGSYHTELMPDDVSAGANYDCGLFVTTGGALGTYSDGGGKAVAEWATSNPDFRPKRILDVGCTLGHNMLPIAEAYPDAEVTGIDVGAPVLRYGHARAKALGVDNVRFVQMNAEDLSRFEDESFDWVQTTMYLHETSNAGMARMMKEFYRVLAPGGLLLHVEQPQYTDDMPLYEQFIRDWDAFNNNEPFWSKVHELDLQECMADAGFSHNEMFVTGVRAVVDSDVFPAAKTGDLEDHGRAAAWHAFGAWKGMNDAA</sequence>
<dbReference type="SUPFAM" id="SSF53335">
    <property type="entry name" value="S-adenosyl-L-methionine-dependent methyltransferases"/>
    <property type="match status" value="1"/>
</dbReference>
<keyword evidence="2" id="KW-0808">Transferase</keyword>
<accession>A0A3M0CRP0</accession>
<evidence type="ECO:0000313" key="2">
    <source>
        <dbReference type="EMBL" id="RMB12234.1"/>
    </source>
</evidence>
<reference evidence="2 3" key="1">
    <citation type="submission" date="2018-10" db="EMBL/GenBank/DDBJ databases">
        <title>Genomic Encyclopedia of Archaeal and Bacterial Type Strains, Phase II (KMG-II): from individual species to whole genera.</title>
        <authorList>
            <person name="Goeker M."/>
        </authorList>
    </citation>
    <scope>NUCLEOTIDE SEQUENCE [LARGE SCALE GENOMIC DNA]</scope>
    <source>
        <strain evidence="2 3">DSM 25217</strain>
    </source>
</reference>
<dbReference type="Gene3D" id="3.40.50.150">
    <property type="entry name" value="Vaccinia Virus protein VP39"/>
    <property type="match status" value="1"/>
</dbReference>
<protein>
    <submittedName>
        <fullName evidence="2">Methyltransferase family protein</fullName>
    </submittedName>
</protein>
<feature type="domain" description="Methyltransferase" evidence="1">
    <location>
        <begin position="207"/>
        <end position="305"/>
    </location>
</feature>
<dbReference type="InterPro" id="IPR053173">
    <property type="entry name" value="SAM-binding_MTase"/>
</dbReference>
<evidence type="ECO:0000313" key="3">
    <source>
        <dbReference type="Proteomes" id="UP000271227"/>
    </source>
</evidence>
<dbReference type="RefSeq" id="WP_121937422.1">
    <property type="nucleotide sequence ID" value="NZ_REFR01000009.1"/>
</dbReference>
<keyword evidence="3" id="KW-1185">Reference proteome</keyword>
<dbReference type="EMBL" id="REFR01000009">
    <property type="protein sequence ID" value="RMB12234.1"/>
    <property type="molecule type" value="Genomic_DNA"/>
</dbReference>
<dbReference type="AlphaFoldDB" id="A0A3M0CRP0"/>
<gene>
    <name evidence="2" type="ORF">BXY39_0727</name>
</gene>
<evidence type="ECO:0000259" key="1">
    <source>
        <dbReference type="Pfam" id="PF13649"/>
    </source>
</evidence>
<name>A0A3M0CRP0_9PROT</name>
<dbReference type="OrthoDB" id="5449367at2"/>